<dbReference type="Proteomes" id="UP000245626">
    <property type="component" value="Unassembled WGS sequence"/>
</dbReference>
<accession>A0ACD0NWY7</accession>
<protein>
    <submittedName>
        <fullName evidence="1">Uncharacterized protein</fullName>
    </submittedName>
</protein>
<evidence type="ECO:0000313" key="2">
    <source>
        <dbReference type="Proteomes" id="UP000245626"/>
    </source>
</evidence>
<sequence>MNSAVRYRPPPYSSMDQTSQNARLPPSIWLKILTSFIHPTNHPGDATTVLSSYHLHSSIRLVCKQLYLVSMHILRSSHLDRYLSKVKEPFTSDPYPHPSTSSETTTTTANKAQPPPPSYTRFQPDPASLLIQDDLKRETSILDMFISLSIKERMQTFESQLLISDQSQDDLFALLQPQARLEDLLYEMGSVSGTVFSASSSSSYEQEGKIDFKHLSVRFRARTIQLILPMKSSSSASDTSTTTTNWDQPNHHLGEHAGRSRNKVWGGWRKGKGRQEQETTMTTASASSSSLEPERILRKPLIEVERQRSETLESSCRKLIQVLVETRIVRRRRKRAQASDSGQTPPFTRAADESLDEWYEVLA</sequence>
<keyword evidence="2" id="KW-1185">Reference proteome</keyword>
<organism evidence="1 2">
    <name type="scientific">Violaceomyces palustris</name>
    <dbReference type="NCBI Taxonomy" id="1673888"/>
    <lineage>
        <taxon>Eukaryota</taxon>
        <taxon>Fungi</taxon>
        <taxon>Dikarya</taxon>
        <taxon>Basidiomycota</taxon>
        <taxon>Ustilaginomycotina</taxon>
        <taxon>Ustilaginomycetes</taxon>
        <taxon>Violaceomycetales</taxon>
        <taxon>Violaceomycetaceae</taxon>
        <taxon>Violaceomyces</taxon>
    </lineage>
</organism>
<reference evidence="1 2" key="1">
    <citation type="journal article" date="2018" name="Mol. Biol. Evol.">
        <title>Broad Genomic Sampling Reveals a Smut Pathogenic Ancestry of the Fungal Clade Ustilaginomycotina.</title>
        <authorList>
            <person name="Kijpornyongpan T."/>
            <person name="Mondo S.J."/>
            <person name="Barry K."/>
            <person name="Sandor L."/>
            <person name="Lee J."/>
            <person name="Lipzen A."/>
            <person name="Pangilinan J."/>
            <person name="LaButti K."/>
            <person name="Hainaut M."/>
            <person name="Henrissat B."/>
            <person name="Grigoriev I.V."/>
            <person name="Spatafora J.W."/>
            <person name="Aime M.C."/>
        </authorList>
    </citation>
    <scope>NUCLEOTIDE SEQUENCE [LARGE SCALE GENOMIC DNA]</scope>
    <source>
        <strain evidence="1 2">SA 807</strain>
    </source>
</reference>
<proteinExistence type="predicted"/>
<gene>
    <name evidence="1" type="ORF">IE53DRAFT_368986</name>
</gene>
<evidence type="ECO:0000313" key="1">
    <source>
        <dbReference type="EMBL" id="PWN50350.1"/>
    </source>
</evidence>
<dbReference type="EMBL" id="KZ819941">
    <property type="protein sequence ID" value="PWN50350.1"/>
    <property type="molecule type" value="Genomic_DNA"/>
</dbReference>
<name>A0ACD0NWY7_9BASI</name>